<name>A0A939NAH0_PRORE</name>
<accession>A0A939NAH0</accession>
<dbReference type="EMBL" id="JAGETQ010000026">
    <property type="protein sequence ID" value="MBO1916053.1"/>
    <property type="molecule type" value="Genomic_DNA"/>
</dbReference>
<reference evidence="1" key="1">
    <citation type="submission" date="2021-03" db="EMBL/GenBank/DDBJ databases">
        <title>Molecular epidemiology and mechanisms of colistin and carbapenem resistance in Enterobacteriaceae from clinical isolates, the environment and porcine samples in Pretoria, South Africa.</title>
        <authorList>
            <person name="Bogoshi D."/>
            <person name="Mbelle N.M."/>
            <person name="Naidoo V."/>
            <person name="Osei Sekyere J."/>
        </authorList>
    </citation>
    <scope>NUCLEOTIDE SEQUENCE</scope>
    <source>
        <strain evidence="1">C052</strain>
    </source>
</reference>
<evidence type="ECO:0000313" key="1">
    <source>
        <dbReference type="EMBL" id="MBO1916053.1"/>
    </source>
</evidence>
<dbReference type="AlphaFoldDB" id="A0A939NAH0"/>
<sequence length="69" mass="7726">MALSVGLAAYGAKSVVATATLQHLRGIDYYRCHPIRIGMAVYNYFKTDAFEELLKQCFWGNGDKYFAGI</sequence>
<protein>
    <submittedName>
        <fullName evidence="1">Uncharacterized protein</fullName>
    </submittedName>
</protein>
<proteinExistence type="predicted"/>
<dbReference type="Proteomes" id="UP000664477">
    <property type="component" value="Unassembled WGS sequence"/>
</dbReference>
<organism evidence="1 2">
    <name type="scientific">Providencia rettgeri</name>
    <dbReference type="NCBI Taxonomy" id="587"/>
    <lineage>
        <taxon>Bacteria</taxon>
        <taxon>Pseudomonadati</taxon>
        <taxon>Pseudomonadota</taxon>
        <taxon>Gammaproteobacteria</taxon>
        <taxon>Enterobacterales</taxon>
        <taxon>Morganellaceae</taxon>
        <taxon>Providencia</taxon>
    </lineage>
</organism>
<evidence type="ECO:0000313" key="2">
    <source>
        <dbReference type="Proteomes" id="UP000664477"/>
    </source>
</evidence>
<gene>
    <name evidence="1" type="ORF">J4727_06905</name>
</gene>
<comment type="caution">
    <text evidence="1">The sequence shown here is derived from an EMBL/GenBank/DDBJ whole genome shotgun (WGS) entry which is preliminary data.</text>
</comment>